<proteinExistence type="predicted"/>
<protein>
    <recommendedName>
        <fullName evidence="4">Mitochondrial inner membrane protein 1</fullName>
    </recommendedName>
</protein>
<feature type="transmembrane region" description="Helical" evidence="1">
    <location>
        <begin position="253"/>
        <end position="270"/>
    </location>
</feature>
<evidence type="ECO:0000256" key="1">
    <source>
        <dbReference type="SAM" id="Phobius"/>
    </source>
</evidence>
<comment type="caution">
    <text evidence="2">The sequence shown here is derived from an EMBL/GenBank/DDBJ whole genome shotgun (WGS) entry which is preliminary data.</text>
</comment>
<accession>A0A0G2HRS5</accession>
<dbReference type="OrthoDB" id="194289at2759"/>
<dbReference type="PANTHER" id="PTHR15887:SF1">
    <property type="entry name" value="TRANSMEMBRANE PROTEIN 69"/>
    <property type="match status" value="1"/>
</dbReference>
<name>A0A0G2HRS5_9EURO</name>
<evidence type="ECO:0008006" key="4">
    <source>
        <dbReference type="Google" id="ProtNLM"/>
    </source>
</evidence>
<organism evidence="2 3">
    <name type="scientific">[Emmonsia] crescens</name>
    <dbReference type="NCBI Taxonomy" id="73230"/>
    <lineage>
        <taxon>Eukaryota</taxon>
        <taxon>Fungi</taxon>
        <taxon>Dikarya</taxon>
        <taxon>Ascomycota</taxon>
        <taxon>Pezizomycotina</taxon>
        <taxon>Eurotiomycetes</taxon>
        <taxon>Eurotiomycetidae</taxon>
        <taxon>Onygenales</taxon>
        <taxon>Ajellomycetaceae</taxon>
        <taxon>Emergomyces</taxon>
    </lineage>
</organism>
<keyword evidence="1" id="KW-1133">Transmembrane helix</keyword>
<gene>
    <name evidence="2" type="ORF">EMCG_04513</name>
</gene>
<evidence type="ECO:0000313" key="3">
    <source>
        <dbReference type="Proteomes" id="UP000034164"/>
    </source>
</evidence>
<reference evidence="3" key="1">
    <citation type="journal article" date="2015" name="PLoS Genet.">
        <title>The dynamic genome and transcriptome of the human fungal pathogen Blastomyces and close relative Emmonsia.</title>
        <authorList>
            <person name="Munoz J.F."/>
            <person name="Gauthier G.M."/>
            <person name="Desjardins C.A."/>
            <person name="Gallo J.E."/>
            <person name="Holder J."/>
            <person name="Sullivan T.D."/>
            <person name="Marty A.J."/>
            <person name="Carmen J.C."/>
            <person name="Chen Z."/>
            <person name="Ding L."/>
            <person name="Gujja S."/>
            <person name="Magrini V."/>
            <person name="Misas E."/>
            <person name="Mitreva M."/>
            <person name="Priest M."/>
            <person name="Saif S."/>
            <person name="Whiston E.A."/>
            <person name="Young S."/>
            <person name="Zeng Q."/>
            <person name="Goldman W.E."/>
            <person name="Mardis E.R."/>
            <person name="Taylor J.W."/>
            <person name="McEwen J.G."/>
            <person name="Clay O.K."/>
            <person name="Klein B.S."/>
            <person name="Cuomo C.A."/>
        </authorList>
    </citation>
    <scope>NUCLEOTIDE SEQUENCE [LARGE SCALE GENOMIC DNA]</scope>
    <source>
        <strain evidence="3">UAMH 3008</strain>
    </source>
</reference>
<keyword evidence="1" id="KW-0812">Transmembrane</keyword>
<dbReference type="InterPro" id="IPR021836">
    <property type="entry name" value="DUF3429"/>
</dbReference>
<dbReference type="PANTHER" id="PTHR15887">
    <property type="entry name" value="TRANSMEMBRANE PROTEIN 69"/>
    <property type="match status" value="1"/>
</dbReference>
<keyword evidence="1" id="KW-0472">Membrane</keyword>
<dbReference type="AlphaFoldDB" id="A0A0G2HRS5"/>
<dbReference type="Proteomes" id="UP000034164">
    <property type="component" value="Unassembled WGS sequence"/>
</dbReference>
<sequence>MFYRTAAARSILRAASISNASVTRSALSGTIFKAQLTSSVRKSSVTRSTSLALAASKPTTTALIRYASTAAVKTSEAVPPKVEEEEDVDMMAGVKGDMKIIRETFSLKEVPKEALYLGLAGVIPYLATSLQTVYLAWEMNNAIATGEGYYISGPTAEMMMSILEPVQVGYGAVILSFLGAVHWGLEWAGYGGHVGYRRYAIGVVAPAVAWPTLFMPIEYALISQFCAFTFLYYNDARAAVKGWTPPWYHMYRFVLTFIVGASIVISLVGRENLSTHFESRNELTKKWKELKLHAKETAAVKATESSEEQ</sequence>
<dbReference type="VEuPathDB" id="FungiDB:EMCG_04513"/>
<feature type="transmembrane region" description="Helical" evidence="1">
    <location>
        <begin position="200"/>
        <end position="233"/>
    </location>
</feature>
<feature type="transmembrane region" description="Helical" evidence="1">
    <location>
        <begin position="168"/>
        <end position="188"/>
    </location>
</feature>
<dbReference type="Pfam" id="PF11911">
    <property type="entry name" value="DUF3429"/>
    <property type="match status" value="1"/>
</dbReference>
<evidence type="ECO:0000313" key="2">
    <source>
        <dbReference type="EMBL" id="KKZ60827.1"/>
    </source>
</evidence>
<dbReference type="EMBL" id="LCZI01001424">
    <property type="protein sequence ID" value="KKZ60827.1"/>
    <property type="molecule type" value="Genomic_DNA"/>
</dbReference>
<feature type="transmembrane region" description="Helical" evidence="1">
    <location>
        <begin position="114"/>
        <end position="137"/>
    </location>
</feature>